<reference evidence="2 3" key="1">
    <citation type="submission" date="2019-11" db="EMBL/GenBank/DDBJ databases">
        <authorList>
            <person name="Yuan L."/>
        </authorList>
    </citation>
    <scope>NUCLEOTIDE SEQUENCE [LARGE SCALE GENOMIC DNA]</scope>
    <source>
        <strain evidence="2 3">TRM43335</strain>
    </source>
</reference>
<feature type="region of interest" description="Disordered" evidence="1">
    <location>
        <begin position="1"/>
        <end position="54"/>
    </location>
</feature>
<evidence type="ECO:0000256" key="1">
    <source>
        <dbReference type="SAM" id="MobiDB-lite"/>
    </source>
</evidence>
<proteinExistence type="predicted"/>
<keyword evidence="3" id="KW-1185">Reference proteome</keyword>
<dbReference type="AlphaFoldDB" id="A0A6G2BD66"/>
<dbReference type="EMBL" id="WIXO01000001">
    <property type="protein sequence ID" value="MTE20003.1"/>
    <property type="molecule type" value="Genomic_DNA"/>
</dbReference>
<comment type="caution">
    <text evidence="2">The sequence shown here is derived from an EMBL/GenBank/DDBJ whole genome shotgun (WGS) entry which is preliminary data.</text>
</comment>
<gene>
    <name evidence="2" type="ORF">F0L17_12925</name>
</gene>
<name>A0A6G2BD66_9ACTN</name>
<sequence>MEEQVRSLLSDGAAEKPKQKKNANPGLLESEESDFSTKASPEAPAVPPCVREGIGRDETPLAVGLEPYRGQQAYIVVLPHHSGGTHVDAYAVDAACVEKNPPAPGEVIGTGTYER</sequence>
<organism evidence="2 3">
    <name type="scientific">Streptomyces taklimakanensis</name>
    <dbReference type="NCBI Taxonomy" id="2569853"/>
    <lineage>
        <taxon>Bacteria</taxon>
        <taxon>Bacillati</taxon>
        <taxon>Actinomycetota</taxon>
        <taxon>Actinomycetes</taxon>
        <taxon>Kitasatosporales</taxon>
        <taxon>Streptomycetaceae</taxon>
        <taxon>Streptomyces</taxon>
    </lineage>
</organism>
<accession>A0A6G2BD66</accession>
<evidence type="ECO:0000313" key="2">
    <source>
        <dbReference type="EMBL" id="MTE20003.1"/>
    </source>
</evidence>
<evidence type="ECO:0000313" key="3">
    <source>
        <dbReference type="Proteomes" id="UP000473014"/>
    </source>
</evidence>
<dbReference type="RefSeq" id="WP_162466142.1">
    <property type="nucleotide sequence ID" value="NZ_WIXO01000001.1"/>
</dbReference>
<protein>
    <submittedName>
        <fullName evidence="2">Uncharacterized protein</fullName>
    </submittedName>
</protein>
<dbReference type="Proteomes" id="UP000473014">
    <property type="component" value="Unassembled WGS sequence"/>
</dbReference>